<name>A0A7W3QMR2_ACTNM</name>
<comment type="caution">
    <text evidence="2">The sequence shown here is derived from an EMBL/GenBank/DDBJ whole genome shotgun (WGS) entry which is preliminary data.</text>
</comment>
<evidence type="ECO:0000256" key="1">
    <source>
        <dbReference type="SAM" id="Phobius"/>
    </source>
</evidence>
<protein>
    <recommendedName>
        <fullName evidence="4">DUF3592 domain-containing protein</fullName>
    </recommendedName>
</protein>
<keyword evidence="3" id="KW-1185">Reference proteome</keyword>
<proteinExistence type="predicted"/>
<reference evidence="2 3" key="1">
    <citation type="submission" date="2020-08" db="EMBL/GenBank/DDBJ databases">
        <title>Genomic Encyclopedia of Type Strains, Phase IV (KMG-IV): sequencing the most valuable type-strain genomes for metagenomic binning, comparative biology and taxonomic classification.</title>
        <authorList>
            <person name="Goeker M."/>
        </authorList>
    </citation>
    <scope>NUCLEOTIDE SEQUENCE [LARGE SCALE GENOMIC DNA]</scope>
    <source>
        <strain evidence="2 3">DSM 44197</strain>
    </source>
</reference>
<evidence type="ECO:0000313" key="2">
    <source>
        <dbReference type="EMBL" id="MBA8952288.1"/>
    </source>
</evidence>
<accession>A0A7W3QMR2</accession>
<evidence type="ECO:0008006" key="4">
    <source>
        <dbReference type="Google" id="ProtNLM"/>
    </source>
</evidence>
<dbReference type="RefSeq" id="WP_182844526.1">
    <property type="nucleotide sequence ID" value="NZ_BAAALP010000018.1"/>
</dbReference>
<dbReference type="Proteomes" id="UP000572680">
    <property type="component" value="Unassembled WGS sequence"/>
</dbReference>
<feature type="transmembrane region" description="Helical" evidence="1">
    <location>
        <begin position="163"/>
        <end position="183"/>
    </location>
</feature>
<feature type="transmembrane region" description="Helical" evidence="1">
    <location>
        <begin position="16"/>
        <end position="34"/>
    </location>
</feature>
<evidence type="ECO:0000313" key="3">
    <source>
        <dbReference type="Proteomes" id="UP000572680"/>
    </source>
</evidence>
<keyword evidence="1" id="KW-0812">Transmembrane</keyword>
<feature type="transmembrane region" description="Helical" evidence="1">
    <location>
        <begin position="130"/>
        <end position="151"/>
    </location>
</feature>
<sequence>MDQQTDGRQGTRWKRAVVPLIVGLALGFTGWTGFSGKYLDARAAVDRGVPGRYTVDACDRIRSSRFCSGTFRSDDGRVTRRYVRPFDEHDTDGVNPGGAYPARLPASGGPGAEAVRADAGALDRLRWRGVGWGGLGLLGIVVAGFGVLAAVRRPGENARMALGCLLALAGVASAGMWAVGLSLG</sequence>
<gene>
    <name evidence="2" type="ORF">HNR61_003928</name>
</gene>
<dbReference type="EMBL" id="JACJIA010000004">
    <property type="protein sequence ID" value="MBA8952288.1"/>
    <property type="molecule type" value="Genomic_DNA"/>
</dbReference>
<organism evidence="2 3">
    <name type="scientific">Actinomadura namibiensis</name>
    <dbReference type="NCBI Taxonomy" id="182080"/>
    <lineage>
        <taxon>Bacteria</taxon>
        <taxon>Bacillati</taxon>
        <taxon>Actinomycetota</taxon>
        <taxon>Actinomycetes</taxon>
        <taxon>Streptosporangiales</taxon>
        <taxon>Thermomonosporaceae</taxon>
        <taxon>Actinomadura</taxon>
    </lineage>
</organism>
<dbReference type="AlphaFoldDB" id="A0A7W3QMR2"/>
<keyword evidence="1" id="KW-0472">Membrane</keyword>
<keyword evidence="1" id="KW-1133">Transmembrane helix</keyword>